<accession>F2L564</accession>
<evidence type="ECO:0000313" key="2">
    <source>
        <dbReference type="Proteomes" id="UP000008138"/>
    </source>
</evidence>
<dbReference type="OrthoDB" id="25126at2157"/>
<dbReference type="AlphaFoldDB" id="F2L564"/>
<proteinExistence type="predicted"/>
<dbReference type="RefSeq" id="WP_013679649.1">
    <property type="nucleotide sequence ID" value="NC_015315.1"/>
</dbReference>
<organism evidence="1 2">
    <name type="scientific">Thermoproteus uzoniensis (strain 768-20)</name>
    <dbReference type="NCBI Taxonomy" id="999630"/>
    <lineage>
        <taxon>Archaea</taxon>
        <taxon>Thermoproteota</taxon>
        <taxon>Thermoprotei</taxon>
        <taxon>Thermoproteales</taxon>
        <taxon>Thermoproteaceae</taxon>
        <taxon>Thermoproteus</taxon>
    </lineage>
</organism>
<dbReference type="STRING" id="999630.TUZN_0827"/>
<evidence type="ECO:0000313" key="1">
    <source>
        <dbReference type="EMBL" id="AEA12313.1"/>
    </source>
</evidence>
<dbReference type="EMBL" id="CP002590">
    <property type="protein sequence ID" value="AEA12313.1"/>
    <property type="molecule type" value="Genomic_DNA"/>
</dbReference>
<reference key="2">
    <citation type="submission" date="2011-03" db="EMBL/GenBank/DDBJ databases">
        <title>Complete genome sequence of the thermoacidophilic crenarchaeon Thermoproteus uzoniensis 768-20.</title>
        <authorList>
            <person name="Mardanov A.V."/>
            <person name="Gumerov V.M."/>
            <person name="Beletsky A.V."/>
            <person name="Prokofeva M.I."/>
            <person name="Bonch-Osmolovskaya E.A."/>
            <person name="Ravin N.V."/>
            <person name="Skryabin K.G."/>
        </authorList>
    </citation>
    <scope>NUCLEOTIDE SEQUENCE</scope>
    <source>
        <strain>768-20</strain>
    </source>
</reference>
<dbReference type="eggNOG" id="arCOG14033">
    <property type="taxonomic scope" value="Archaea"/>
</dbReference>
<name>F2L564_THEU7</name>
<dbReference type="Proteomes" id="UP000008138">
    <property type="component" value="Chromosome"/>
</dbReference>
<dbReference type="KEGG" id="tuz:TUZN_0827"/>
<gene>
    <name evidence="1" type="ordered locus">TUZN_0827</name>
</gene>
<sequence>MRLVRVRFRLYSKSKGSRTYPYIAGSLTLGGWALSDEERRAVLRRGEVEKEFVILTKEEYEELVDPPYEIYTI</sequence>
<protein>
    <submittedName>
        <fullName evidence="1">Uncharacterized protein</fullName>
    </submittedName>
</protein>
<dbReference type="GeneID" id="10360362"/>
<reference evidence="1 2" key="1">
    <citation type="journal article" date="2011" name="J. Bacteriol.">
        <title>Complete genome sequence of the thermoacidophilic crenarchaeon Thermoproteus uzoniensis 768-20.</title>
        <authorList>
            <person name="Mardanov A.V."/>
            <person name="Gumerov V.M."/>
            <person name="Beletsky A.V."/>
            <person name="Prokofeva M.I."/>
            <person name="Bonch-Osmolovskaya E.A."/>
            <person name="Ravin N.V."/>
            <person name="Skryabin K.G."/>
        </authorList>
    </citation>
    <scope>NUCLEOTIDE SEQUENCE [LARGE SCALE GENOMIC DNA]</scope>
    <source>
        <strain evidence="1 2">768-20</strain>
    </source>
</reference>
<dbReference type="HOGENOM" id="CLU_2695972_0_0_2"/>
<keyword evidence="2" id="KW-1185">Reference proteome</keyword>